<keyword evidence="3 4" id="KW-0326">Glycosidase</keyword>
<sequence>MKYVLLVWLLIGGIGEGIYCSAQNMEKVIRNGMPWFDDHGNIVNAHGACIVEEKGRYYLFGEWKSDESNAFPGFSCYSSDDLVNWKFERVVLTVQPDGILGPNRVGERVKVMKCPSTGEFVMFMHADDMGYKDPYIGYATCKTINGEYQLQGPLLYQGKPVQRWDMGTFQDTDGKGYLLIHHGPIYRLSDNYRSIEMEVAHVKGSGESPAMFKKDGIYYMLYSNLTSWEKNDNFYFTAPKIEGPWTKQGLFCPEGTLTYNSQSTFVFPLKRGNDTIPMFMGDRWSYPHQASAATYVWMPMQVNGTKLSIPEYWQCWDFNTLKPVDILRKGKRVSMKNIKPAVGWTENRGCFVSNAKGSVLAVPFRGTHVAVVGKSDCHSGYARVSVLNAKKDTVYSSLVDFYSKYSEKAIRIMTPEMEKGNYTLLVEVTGIKPVWTDKSKTIYGSDNTFVTIDDIYYF</sequence>
<evidence type="ECO:0000256" key="4">
    <source>
        <dbReference type="RuleBase" id="RU361187"/>
    </source>
</evidence>
<dbReference type="Gene3D" id="2.60.120.260">
    <property type="entry name" value="Galactose-binding domain-like"/>
    <property type="match status" value="1"/>
</dbReference>
<evidence type="ECO:0000256" key="1">
    <source>
        <dbReference type="ARBA" id="ARBA00009865"/>
    </source>
</evidence>
<comment type="caution">
    <text evidence="5">The sequence shown here is derived from an EMBL/GenBank/DDBJ whole genome shotgun (WGS) entry which is preliminary data.</text>
</comment>
<dbReference type="AlphaFoldDB" id="A0A139KNM8"/>
<dbReference type="PANTHER" id="PTHR22925">
    <property type="entry name" value="GLYCOSYL HYDROLASE 43 FAMILY MEMBER"/>
    <property type="match status" value="1"/>
</dbReference>
<reference evidence="5 6" key="1">
    <citation type="submission" date="2016-02" db="EMBL/GenBank/DDBJ databases">
        <authorList>
            <person name="Wen L."/>
            <person name="He K."/>
            <person name="Yang H."/>
        </authorList>
    </citation>
    <scope>NUCLEOTIDE SEQUENCE [LARGE SCALE GENOMIC DNA]</scope>
    <source>
        <strain evidence="5 6">KLE1704</strain>
    </source>
</reference>
<protein>
    <recommendedName>
        <fullName evidence="7">Glycosyl hydrolase family 43</fullName>
    </recommendedName>
</protein>
<name>A0A139KNM8_9BACE</name>
<dbReference type="Pfam" id="PF04616">
    <property type="entry name" value="Glyco_hydro_43"/>
    <property type="match status" value="1"/>
</dbReference>
<dbReference type="SUPFAM" id="SSF75005">
    <property type="entry name" value="Arabinanase/levansucrase/invertase"/>
    <property type="match status" value="1"/>
</dbReference>
<dbReference type="GO" id="GO:0004553">
    <property type="term" value="F:hydrolase activity, hydrolyzing O-glycosyl compounds"/>
    <property type="evidence" value="ECO:0007669"/>
    <property type="project" value="InterPro"/>
</dbReference>
<evidence type="ECO:0000256" key="2">
    <source>
        <dbReference type="ARBA" id="ARBA00022801"/>
    </source>
</evidence>
<dbReference type="EMBL" id="LTDF01000176">
    <property type="protein sequence ID" value="KXT40791.1"/>
    <property type="molecule type" value="Genomic_DNA"/>
</dbReference>
<organism evidence="5">
    <name type="scientific">Bacteroides intestinalis</name>
    <dbReference type="NCBI Taxonomy" id="329854"/>
    <lineage>
        <taxon>Bacteria</taxon>
        <taxon>Pseudomonadati</taxon>
        <taxon>Bacteroidota</taxon>
        <taxon>Bacteroidia</taxon>
        <taxon>Bacteroidales</taxon>
        <taxon>Bacteroidaceae</taxon>
        <taxon>Bacteroides</taxon>
    </lineage>
</organism>
<gene>
    <name evidence="5" type="ORF">HMPREF2531_05089</name>
</gene>
<proteinExistence type="inferred from homology"/>
<dbReference type="PATRIC" id="fig|329854.7.peg.5161"/>
<dbReference type="Proteomes" id="UP000070319">
    <property type="component" value="Unassembled WGS sequence"/>
</dbReference>
<keyword evidence="2 4" id="KW-0378">Hydrolase</keyword>
<dbReference type="InterPro" id="IPR006710">
    <property type="entry name" value="Glyco_hydro_43"/>
</dbReference>
<accession>A0A139KNM8</accession>
<evidence type="ECO:0000313" key="6">
    <source>
        <dbReference type="Proteomes" id="UP000070319"/>
    </source>
</evidence>
<evidence type="ECO:0008006" key="7">
    <source>
        <dbReference type="Google" id="ProtNLM"/>
    </source>
</evidence>
<evidence type="ECO:0000313" key="5">
    <source>
        <dbReference type="EMBL" id="KXT40791.1"/>
    </source>
</evidence>
<dbReference type="RefSeq" id="WP_061438215.1">
    <property type="nucleotide sequence ID" value="NZ_KQ968741.1"/>
</dbReference>
<dbReference type="InterPro" id="IPR023296">
    <property type="entry name" value="Glyco_hydro_beta-prop_sf"/>
</dbReference>
<dbReference type="Gene3D" id="2.115.10.20">
    <property type="entry name" value="Glycosyl hydrolase domain, family 43"/>
    <property type="match status" value="1"/>
</dbReference>
<comment type="similarity">
    <text evidence="1 4">Belongs to the glycosyl hydrolase 43 family.</text>
</comment>
<dbReference type="GO" id="GO:0005975">
    <property type="term" value="P:carbohydrate metabolic process"/>
    <property type="evidence" value="ECO:0007669"/>
    <property type="project" value="InterPro"/>
</dbReference>
<evidence type="ECO:0000256" key="3">
    <source>
        <dbReference type="ARBA" id="ARBA00023295"/>
    </source>
</evidence>
<dbReference type="CDD" id="cd18821">
    <property type="entry name" value="GH43_Pc3Gal43A-like"/>
    <property type="match status" value="1"/>
</dbReference>
<dbReference type="PANTHER" id="PTHR22925:SF3">
    <property type="entry name" value="GLYCOSYL HYDROLASE FAMILY PROTEIN 43"/>
    <property type="match status" value="1"/>
</dbReference>